<accession>A0A4U9QVS5</accession>
<evidence type="ECO:0000313" key="2">
    <source>
        <dbReference type="Proteomes" id="UP000308489"/>
    </source>
</evidence>
<dbReference type="Proteomes" id="UP000308489">
    <property type="component" value="Chromosome 1"/>
</dbReference>
<organism evidence="1 2">
    <name type="scientific">Hathewaya histolytica</name>
    <name type="common">Clostridium histolyticum</name>
    <dbReference type="NCBI Taxonomy" id="1498"/>
    <lineage>
        <taxon>Bacteria</taxon>
        <taxon>Bacillati</taxon>
        <taxon>Bacillota</taxon>
        <taxon>Clostridia</taxon>
        <taxon>Eubacteriales</taxon>
        <taxon>Clostridiaceae</taxon>
        <taxon>Hathewaya</taxon>
    </lineage>
</organism>
<dbReference type="KEGG" id="hhw:NCTC503_00132"/>
<name>A0A4U9QVS5_HATHI</name>
<dbReference type="AlphaFoldDB" id="A0A4U9QVS5"/>
<gene>
    <name evidence="1" type="ORF">NCTC503_00132</name>
</gene>
<reference evidence="1 2" key="1">
    <citation type="submission" date="2019-05" db="EMBL/GenBank/DDBJ databases">
        <authorList>
            <consortium name="Pathogen Informatics"/>
        </authorList>
    </citation>
    <scope>NUCLEOTIDE SEQUENCE [LARGE SCALE GENOMIC DNA]</scope>
    <source>
        <strain evidence="1 2">NCTC503</strain>
    </source>
</reference>
<sequence length="80" mass="8708">MVNRFLIAGPNSKYKLPGAQAAGFLDGLWHGLIAPITFIIAMCNTNVRIYETNNTGRLYELGFVIGISTSFAGSSSKVRR</sequence>
<evidence type="ECO:0000313" key="1">
    <source>
        <dbReference type="EMBL" id="VTQ82178.1"/>
    </source>
</evidence>
<dbReference type="OrthoDB" id="165386at2"/>
<protein>
    <submittedName>
        <fullName evidence="1">Uncharacterized protein</fullName>
    </submittedName>
</protein>
<proteinExistence type="predicted"/>
<dbReference type="EMBL" id="LR590481">
    <property type="protein sequence ID" value="VTQ82178.1"/>
    <property type="molecule type" value="Genomic_DNA"/>
</dbReference>
<keyword evidence="2" id="KW-1185">Reference proteome</keyword>
<dbReference type="RefSeq" id="WP_138208976.1">
    <property type="nucleotide sequence ID" value="NZ_CBCRUQ010000011.1"/>
</dbReference>